<keyword evidence="3 5" id="KW-0418">Kinase</keyword>
<reference evidence="5 6" key="1">
    <citation type="submission" date="2018-07" db="EMBL/GenBank/DDBJ databases">
        <title>High-quality-draft genome sequence of Gaiella occulta.</title>
        <authorList>
            <person name="Severino R."/>
            <person name="Froufe H.J.C."/>
            <person name="Rainey F.A."/>
            <person name="Barroso C."/>
            <person name="Albuquerque L."/>
            <person name="Lobo-Da-Cunha A."/>
            <person name="Da Costa M.S."/>
            <person name="Egas C."/>
        </authorList>
    </citation>
    <scope>NUCLEOTIDE SEQUENCE [LARGE SCALE GENOMIC DNA]</scope>
    <source>
        <strain evidence="5 6">F2-233</strain>
    </source>
</reference>
<protein>
    <submittedName>
        <fullName evidence="5">Sugar kinases ribokinase family</fullName>
    </submittedName>
</protein>
<evidence type="ECO:0000313" key="5">
    <source>
        <dbReference type="EMBL" id="RDI73935.1"/>
    </source>
</evidence>
<dbReference type="Pfam" id="PF00294">
    <property type="entry name" value="PfkB"/>
    <property type="match status" value="1"/>
</dbReference>
<organism evidence="5 6">
    <name type="scientific">Gaiella occulta</name>
    <dbReference type="NCBI Taxonomy" id="1002870"/>
    <lineage>
        <taxon>Bacteria</taxon>
        <taxon>Bacillati</taxon>
        <taxon>Actinomycetota</taxon>
        <taxon>Thermoleophilia</taxon>
        <taxon>Gaiellales</taxon>
        <taxon>Gaiellaceae</taxon>
        <taxon>Gaiella</taxon>
    </lineage>
</organism>
<dbReference type="PROSITE" id="PS00584">
    <property type="entry name" value="PFKB_KINASES_2"/>
    <property type="match status" value="1"/>
</dbReference>
<dbReference type="EMBL" id="QQZY01000006">
    <property type="protein sequence ID" value="RDI73935.1"/>
    <property type="molecule type" value="Genomic_DNA"/>
</dbReference>
<evidence type="ECO:0000256" key="3">
    <source>
        <dbReference type="ARBA" id="ARBA00022777"/>
    </source>
</evidence>
<dbReference type="RefSeq" id="WP_114796904.1">
    <property type="nucleotide sequence ID" value="NZ_QQZY01000006.1"/>
</dbReference>
<dbReference type="SUPFAM" id="SSF53613">
    <property type="entry name" value="Ribokinase-like"/>
    <property type="match status" value="1"/>
</dbReference>
<dbReference type="InterPro" id="IPR011611">
    <property type="entry name" value="PfkB_dom"/>
</dbReference>
<dbReference type="GO" id="GO:0016301">
    <property type="term" value="F:kinase activity"/>
    <property type="evidence" value="ECO:0007669"/>
    <property type="project" value="UniProtKB-KW"/>
</dbReference>
<dbReference type="InterPro" id="IPR029056">
    <property type="entry name" value="Ribokinase-like"/>
</dbReference>
<dbReference type="PANTHER" id="PTHR43320">
    <property type="entry name" value="SUGAR KINASE"/>
    <property type="match status" value="1"/>
</dbReference>
<comment type="similarity">
    <text evidence="1">Belongs to the carbohydrate kinase PfkB family.</text>
</comment>
<comment type="caution">
    <text evidence="5">The sequence shown here is derived from an EMBL/GenBank/DDBJ whole genome shotgun (WGS) entry which is preliminary data.</text>
</comment>
<sequence length="271" mass="27970">MLTCCFGDLVLDVIVRLQQPLARGADATSRVVLRPGGQAANVAAWVSALGGAARFIGKRGADDAGRLAGERVAAYGVDLAGPVEPEGSGVIVSLVDPDGDRSMCSDRGVAPSFRPDELDPAWLDGCEHLHVSGYALLRDPVRLAALRAVELARARGARVSVDLSSWSAIRDAGAPAFRRLVEEIAPEIVFANEDEDAIVGGPIPGSAWILKRGARGCSFDGDERPALPVRRVVDSTGAGDALAAGFIVGGPELALAAAARCVQQAGSMPAS</sequence>
<keyword evidence="6" id="KW-1185">Reference proteome</keyword>
<dbReference type="AlphaFoldDB" id="A0A7M2YV92"/>
<dbReference type="InterPro" id="IPR052700">
    <property type="entry name" value="Carb_kinase_PfkB-like"/>
</dbReference>
<keyword evidence="2" id="KW-0808">Transferase</keyword>
<gene>
    <name evidence="5" type="ORF">Gocc_2499</name>
</gene>
<evidence type="ECO:0000256" key="2">
    <source>
        <dbReference type="ARBA" id="ARBA00022679"/>
    </source>
</evidence>
<dbReference type="Proteomes" id="UP000254134">
    <property type="component" value="Unassembled WGS sequence"/>
</dbReference>
<name>A0A7M2YV92_9ACTN</name>
<proteinExistence type="inferred from homology"/>
<dbReference type="PROSITE" id="PS00583">
    <property type="entry name" value="PFKB_KINASES_1"/>
    <property type="match status" value="1"/>
</dbReference>
<dbReference type="OrthoDB" id="7946249at2"/>
<evidence type="ECO:0000256" key="1">
    <source>
        <dbReference type="ARBA" id="ARBA00010688"/>
    </source>
</evidence>
<evidence type="ECO:0000259" key="4">
    <source>
        <dbReference type="Pfam" id="PF00294"/>
    </source>
</evidence>
<reference evidence="6" key="2">
    <citation type="journal article" date="2019" name="MicrobiologyOpen">
        <title>High-quality draft genome sequence of Gaiella occulta isolated from a 150 meter deep mineral water borehole and comparison with the genome sequences of other deep-branching lineages of the phylum Actinobacteria.</title>
        <authorList>
            <person name="Severino R."/>
            <person name="Froufe H.J.C."/>
            <person name="Barroso C."/>
            <person name="Albuquerque L."/>
            <person name="Lobo-da-Cunha A."/>
            <person name="da Costa M.S."/>
            <person name="Egas C."/>
        </authorList>
    </citation>
    <scope>NUCLEOTIDE SEQUENCE [LARGE SCALE GENOMIC DNA]</scope>
    <source>
        <strain evidence="6">F2-233</strain>
    </source>
</reference>
<dbReference type="Gene3D" id="3.40.1190.20">
    <property type="match status" value="1"/>
</dbReference>
<feature type="domain" description="Carbohydrate kinase PfkB" evidence="4">
    <location>
        <begin position="4"/>
        <end position="267"/>
    </location>
</feature>
<dbReference type="InterPro" id="IPR002173">
    <property type="entry name" value="Carboh/pur_kinase_PfkB_CS"/>
</dbReference>
<evidence type="ECO:0000313" key="6">
    <source>
        <dbReference type="Proteomes" id="UP000254134"/>
    </source>
</evidence>
<dbReference type="PANTHER" id="PTHR43320:SF3">
    <property type="entry name" value="CARBOHYDRATE KINASE PFKB DOMAIN-CONTAINING PROTEIN"/>
    <property type="match status" value="1"/>
</dbReference>
<accession>A0A7M2YV92</accession>